<dbReference type="CDD" id="cd00553">
    <property type="entry name" value="NAD_synthase"/>
    <property type="match status" value="1"/>
</dbReference>
<evidence type="ECO:0000313" key="12">
    <source>
        <dbReference type="Proteomes" id="UP000004188"/>
    </source>
</evidence>
<evidence type="ECO:0000256" key="6">
    <source>
        <dbReference type="ARBA" id="ARBA00023027"/>
    </source>
</evidence>
<evidence type="ECO:0000256" key="8">
    <source>
        <dbReference type="PIRNR" id="PIRNR006630"/>
    </source>
</evidence>
<dbReference type="Gene3D" id="3.60.110.10">
    <property type="entry name" value="Carbon-nitrogen hydrolase"/>
    <property type="match status" value="1"/>
</dbReference>
<dbReference type="Pfam" id="PF02540">
    <property type="entry name" value="NAD_synthase"/>
    <property type="match status" value="1"/>
</dbReference>
<dbReference type="Pfam" id="PF00795">
    <property type="entry name" value="CN_hydrolase"/>
    <property type="match status" value="1"/>
</dbReference>
<dbReference type="GO" id="GO:0009435">
    <property type="term" value="P:NAD+ biosynthetic process"/>
    <property type="evidence" value="ECO:0007669"/>
    <property type="project" value="UniProtKB-UniRule"/>
</dbReference>
<dbReference type="UniPathway" id="UPA00253">
    <property type="reaction ID" value="UER00334"/>
</dbReference>
<evidence type="ECO:0000256" key="9">
    <source>
        <dbReference type="RuleBase" id="RU003811"/>
    </source>
</evidence>
<feature type="active site" description="Proton acceptor; for glutaminase activity" evidence="7">
    <location>
        <position position="38"/>
    </location>
</feature>
<feature type="binding site" evidence="7">
    <location>
        <position position="385"/>
    </location>
    <ligand>
        <name>deamido-NAD(+)</name>
        <dbReference type="ChEBI" id="CHEBI:58437"/>
        <note>ligand shared between two neighboring subunits</note>
    </ligand>
</feature>
<evidence type="ECO:0000259" key="10">
    <source>
        <dbReference type="PROSITE" id="PS50263"/>
    </source>
</evidence>
<proteinExistence type="inferred from homology"/>
<dbReference type="NCBIfam" id="TIGR00552">
    <property type="entry name" value="nadE"/>
    <property type="match status" value="1"/>
</dbReference>
<dbReference type="GO" id="GO:0004359">
    <property type="term" value="F:glutaminase activity"/>
    <property type="evidence" value="ECO:0007669"/>
    <property type="project" value="InterPro"/>
</dbReference>
<organism evidence="11 12">
    <name type="scientific">beta proteobacterium KB13</name>
    <dbReference type="NCBI Taxonomy" id="314607"/>
    <lineage>
        <taxon>Bacteria</taxon>
        <taxon>Pseudomonadati</taxon>
        <taxon>Pseudomonadota</taxon>
        <taxon>Betaproteobacteria</taxon>
        <taxon>Nitrosomonadales</taxon>
        <taxon>OM43 clade</taxon>
    </lineage>
</organism>
<dbReference type="PANTHER" id="PTHR23090">
    <property type="entry name" value="NH 3 /GLUTAMINE-DEPENDENT NAD + SYNTHETASE"/>
    <property type="match status" value="1"/>
</dbReference>
<comment type="similarity">
    <text evidence="9">Belongs to the NAD synthetase family.</text>
</comment>
<gene>
    <name evidence="7" type="primary">nadE</name>
    <name evidence="11" type="ORF">KB13_426</name>
</gene>
<sequence>MKVCLIQSNPVMGDIKNNFNWIKKQIISNDADIFIAPELALIGYPPDDLLFDKEFIKKQEQAFNEFQPHLKNKLLIIGGVHVKKNKIFNSAFIISQNNIKHQHKQCLPNYGVFDEKRYFSPGDHQKIVTYKKKKILILICEDFWDKDLEKKYQDKQIDFCVVINASPFEIDKLNLRINRAKKINRKIKSNLIYLNMVGGQDDVVFDGGSFTLNKNNNICTQLDHFKCHTKLVKEFSPEKVPQSLSIEESVLNACILGTKDYIKKNKIKNIFLGLSGGIDSALVAYIASKAINKENINCIMMRSKYTSKISIDDAKNLAKNLGVNFIDKNLSSLINQINLNLKDDFKNLKQDITEENIQARSRGLILMALANKKNGVVLSTSNKSESAVGYSTLYGDMVGAYAPIKDIPKTLIYKISKFINANEKIIPERIITRAPSAELKPNQTDQDSLPAYEELDKIIEFFIDEGQSVDEIISMGFKAQTVKKIVKLILRSEFKRRQSPPGPKITSKAFGRERRFPITNNFLG</sequence>
<feature type="binding site" evidence="7">
    <location>
        <begin position="273"/>
        <end position="280"/>
    </location>
    <ligand>
        <name>ATP</name>
        <dbReference type="ChEBI" id="CHEBI:30616"/>
    </ligand>
</feature>
<dbReference type="eggNOG" id="COG0388">
    <property type="taxonomic scope" value="Bacteria"/>
</dbReference>
<dbReference type="EMBL" id="DS995299">
    <property type="protein sequence ID" value="EDZ64294.1"/>
    <property type="molecule type" value="Genomic_DNA"/>
</dbReference>
<dbReference type="NCBIfam" id="NF010588">
    <property type="entry name" value="PRK13981.1"/>
    <property type="match status" value="1"/>
</dbReference>
<dbReference type="FunFam" id="3.40.50.620:FF:000106">
    <property type="entry name" value="Glutamine-dependent NAD(+) synthetase"/>
    <property type="match status" value="1"/>
</dbReference>
<dbReference type="AlphaFoldDB" id="B6BUP9"/>
<dbReference type="InterPro" id="IPR036526">
    <property type="entry name" value="C-N_Hydrolase_sf"/>
</dbReference>
<keyword evidence="3 7" id="KW-0436">Ligase</keyword>
<evidence type="ECO:0000313" key="11">
    <source>
        <dbReference type="EMBL" id="EDZ64294.1"/>
    </source>
</evidence>
<feature type="active site" description="For glutaminase activity" evidence="7">
    <location>
        <position position="104"/>
    </location>
</feature>
<feature type="binding site" evidence="7">
    <location>
        <position position="172"/>
    </location>
    <ligand>
        <name>L-glutamine</name>
        <dbReference type="ChEBI" id="CHEBI:58359"/>
    </ligand>
</feature>
<feature type="binding site" evidence="7">
    <location>
        <position position="380"/>
    </location>
    <ligand>
        <name>ATP</name>
        <dbReference type="ChEBI" id="CHEBI:30616"/>
    </ligand>
</feature>
<dbReference type="InterPro" id="IPR014445">
    <property type="entry name" value="Gln-dep_NAD_synthase"/>
</dbReference>
<comment type="caution">
    <text evidence="7">Lacks conserved residue(s) required for the propagation of feature annotation.</text>
</comment>
<evidence type="ECO:0000256" key="5">
    <source>
        <dbReference type="ARBA" id="ARBA00022840"/>
    </source>
</evidence>
<dbReference type="PANTHER" id="PTHR23090:SF9">
    <property type="entry name" value="GLUTAMINE-DEPENDENT NAD(+) SYNTHETASE"/>
    <property type="match status" value="1"/>
</dbReference>
<dbReference type="EC" id="6.3.5.1" evidence="7 8"/>
<dbReference type="InterPro" id="IPR003694">
    <property type="entry name" value="NAD_synthase"/>
</dbReference>
<evidence type="ECO:0000256" key="1">
    <source>
        <dbReference type="ARBA" id="ARBA00005188"/>
    </source>
</evidence>
<comment type="pathway">
    <text evidence="1 7 8">Cofactor biosynthesis; NAD(+) biosynthesis; NAD(+) from deamido-NAD(+) (L-Gln route): step 1/1.</text>
</comment>
<dbReference type="CDD" id="cd07570">
    <property type="entry name" value="GAT_Gln-NAD-synth"/>
    <property type="match status" value="1"/>
</dbReference>
<dbReference type="InterPro" id="IPR003010">
    <property type="entry name" value="C-N_Hydrolase"/>
</dbReference>
<dbReference type="PROSITE" id="PS50263">
    <property type="entry name" value="CN_HYDROLASE"/>
    <property type="match status" value="1"/>
</dbReference>
<evidence type="ECO:0000256" key="4">
    <source>
        <dbReference type="ARBA" id="ARBA00022741"/>
    </source>
</evidence>
<dbReference type="InterPro" id="IPR022310">
    <property type="entry name" value="NAD/GMP_synthase"/>
</dbReference>
<feature type="binding site" evidence="7">
    <location>
        <position position="495"/>
    </location>
    <ligand>
        <name>deamido-NAD(+)</name>
        <dbReference type="ChEBI" id="CHEBI:58437"/>
        <note>ligand shared between two neighboring subunits</note>
    </ligand>
</feature>
<keyword evidence="5 7" id="KW-0067">ATP-binding</keyword>
<protein>
    <recommendedName>
        <fullName evidence="7 8">Glutamine-dependent NAD(+) synthetase</fullName>
        <ecNumber evidence="7 8">6.3.5.1</ecNumber>
    </recommendedName>
    <alternativeName>
        <fullName evidence="7 8">NAD(+) synthase [glutamine-hydrolyzing]</fullName>
    </alternativeName>
</protein>
<reference evidence="12" key="1">
    <citation type="journal article" date="2012" name="Stand. Genomic Sci.">
        <title>Genome sequence of strain HIMB624, a cultured representative from the OM43 clade of marine Betaproteobacteria.</title>
        <authorList>
            <person name="Huggett M.J."/>
            <person name="Hayakawa D.H."/>
            <person name="Rappe M.S."/>
        </authorList>
    </citation>
    <scope>NUCLEOTIDE SEQUENCE [LARGE SCALE GENOMIC DNA]</scope>
    <source>
        <strain evidence="12">KB13</strain>
    </source>
</reference>
<dbReference type="GO" id="GO:0008795">
    <property type="term" value="F:NAD+ synthase activity"/>
    <property type="evidence" value="ECO:0007669"/>
    <property type="project" value="UniProtKB-UniRule"/>
</dbReference>
<keyword evidence="4 7" id="KW-0547">Nucleotide-binding</keyword>
<dbReference type="PIRSF" id="PIRSF006630">
    <property type="entry name" value="NADS_GAT"/>
    <property type="match status" value="1"/>
</dbReference>
<accession>B6BUP9</accession>
<evidence type="ECO:0000256" key="7">
    <source>
        <dbReference type="HAMAP-Rule" id="MF_02090"/>
    </source>
</evidence>
<dbReference type="HAMAP" id="MF_02090">
    <property type="entry name" value="NadE_glutamine_dep"/>
    <property type="match status" value="1"/>
</dbReference>
<keyword evidence="12" id="KW-1185">Reference proteome</keyword>
<dbReference type="STRING" id="314607.KB13_426"/>
<comment type="function">
    <text evidence="7">Catalyzes the ATP-dependent amidation of deamido-NAD to form NAD. Uses L-glutamine as a nitrogen source.</text>
</comment>
<dbReference type="eggNOG" id="COG0171">
    <property type="taxonomic scope" value="Bacteria"/>
</dbReference>
<feature type="domain" description="CN hydrolase" evidence="10">
    <location>
        <begin position="1"/>
        <end position="237"/>
    </location>
</feature>
<dbReference type="SUPFAM" id="SSF56317">
    <property type="entry name" value="Carbon-nitrogen hydrolase"/>
    <property type="match status" value="1"/>
</dbReference>
<dbReference type="GO" id="GO:0003952">
    <property type="term" value="F:NAD+ synthase (glutamine-hydrolyzing) activity"/>
    <property type="evidence" value="ECO:0007669"/>
    <property type="project" value="UniProtKB-UniRule"/>
</dbReference>
<dbReference type="GO" id="GO:0005524">
    <property type="term" value="F:ATP binding"/>
    <property type="evidence" value="ECO:0007669"/>
    <property type="project" value="UniProtKB-UniRule"/>
</dbReference>
<dbReference type="InterPro" id="IPR014729">
    <property type="entry name" value="Rossmann-like_a/b/a_fold"/>
</dbReference>
<dbReference type="Proteomes" id="UP000004188">
    <property type="component" value="Unassembled WGS sequence"/>
</dbReference>
<comment type="catalytic activity">
    <reaction evidence="7 8">
        <text>deamido-NAD(+) + L-glutamine + ATP + H2O = L-glutamate + AMP + diphosphate + NAD(+) + H(+)</text>
        <dbReference type="Rhea" id="RHEA:24384"/>
        <dbReference type="ChEBI" id="CHEBI:15377"/>
        <dbReference type="ChEBI" id="CHEBI:15378"/>
        <dbReference type="ChEBI" id="CHEBI:29985"/>
        <dbReference type="ChEBI" id="CHEBI:30616"/>
        <dbReference type="ChEBI" id="CHEBI:33019"/>
        <dbReference type="ChEBI" id="CHEBI:57540"/>
        <dbReference type="ChEBI" id="CHEBI:58359"/>
        <dbReference type="ChEBI" id="CHEBI:58437"/>
        <dbReference type="ChEBI" id="CHEBI:456215"/>
        <dbReference type="EC" id="6.3.5.1"/>
    </reaction>
</comment>
<dbReference type="SUPFAM" id="SSF52402">
    <property type="entry name" value="Adenine nucleotide alpha hydrolases-like"/>
    <property type="match status" value="1"/>
</dbReference>
<feature type="active site" description="Nucleophile; for glutaminase activity" evidence="7">
    <location>
        <position position="140"/>
    </location>
</feature>
<keyword evidence="6 7" id="KW-0520">NAD</keyword>
<feature type="binding site" evidence="7">
    <location>
        <position position="356"/>
    </location>
    <ligand>
        <name>deamido-NAD(+)</name>
        <dbReference type="ChEBI" id="CHEBI:58437"/>
        <note>ligand shared between two neighboring subunits</note>
    </ligand>
</feature>
<dbReference type="GO" id="GO:0005737">
    <property type="term" value="C:cytoplasm"/>
    <property type="evidence" value="ECO:0007669"/>
    <property type="project" value="InterPro"/>
</dbReference>
<evidence type="ECO:0000256" key="2">
    <source>
        <dbReference type="ARBA" id="ARBA00007145"/>
    </source>
</evidence>
<evidence type="ECO:0000256" key="3">
    <source>
        <dbReference type="ARBA" id="ARBA00022598"/>
    </source>
</evidence>
<feature type="binding site" evidence="7">
    <location>
        <position position="110"/>
    </location>
    <ligand>
        <name>L-glutamine</name>
        <dbReference type="ChEBI" id="CHEBI:58359"/>
    </ligand>
</feature>
<dbReference type="Gene3D" id="3.40.50.620">
    <property type="entry name" value="HUPs"/>
    <property type="match status" value="1"/>
</dbReference>
<dbReference type="HOGENOM" id="CLU_022313_2_0_4"/>
<name>B6BUP9_9PROT</name>
<comment type="similarity">
    <text evidence="2 7 8">In the C-terminal section; belongs to the NAD synthetase family.</text>
</comment>
<feature type="binding site" evidence="7">
    <location>
        <position position="166"/>
    </location>
    <ligand>
        <name>L-glutamine</name>
        <dbReference type="ChEBI" id="CHEBI:58359"/>
    </ligand>
</feature>